<dbReference type="Proteomes" id="UP000298325">
    <property type="component" value="Unassembled WGS sequence"/>
</dbReference>
<dbReference type="InterPro" id="IPR050559">
    <property type="entry name" value="P-Pant_transferase_sf"/>
</dbReference>
<protein>
    <submittedName>
        <fullName evidence="5">4'-phosphopantetheinyl transferase superfamily protein</fullName>
    </submittedName>
</protein>
<keyword evidence="2 5" id="KW-0808">Transferase</keyword>
<feature type="domain" description="4'-phosphopantetheinyl transferase N-terminal" evidence="4">
    <location>
        <begin position="9"/>
        <end position="66"/>
    </location>
</feature>
<dbReference type="Pfam" id="PF17837">
    <property type="entry name" value="4PPT_N"/>
    <property type="match status" value="1"/>
</dbReference>
<dbReference type="GO" id="GO:0005829">
    <property type="term" value="C:cytosol"/>
    <property type="evidence" value="ECO:0007669"/>
    <property type="project" value="TreeGrafter"/>
</dbReference>
<comment type="caution">
    <text evidence="5">The sequence shown here is derived from an EMBL/GenBank/DDBJ whole genome shotgun (WGS) entry which is preliminary data.</text>
</comment>
<dbReference type="SUPFAM" id="SSF56214">
    <property type="entry name" value="4'-phosphopantetheinyl transferase"/>
    <property type="match status" value="2"/>
</dbReference>
<evidence type="ECO:0000313" key="5">
    <source>
        <dbReference type="EMBL" id="TGN39572.1"/>
    </source>
</evidence>
<dbReference type="InterPro" id="IPR008278">
    <property type="entry name" value="4-PPantetheinyl_Trfase_dom"/>
</dbReference>
<evidence type="ECO:0000256" key="1">
    <source>
        <dbReference type="ARBA" id="ARBA00010990"/>
    </source>
</evidence>
<organism evidence="5 6">
    <name type="scientific">Marinobacter confluentis</name>
    <dbReference type="NCBI Taxonomy" id="1697557"/>
    <lineage>
        <taxon>Bacteria</taxon>
        <taxon>Pseudomonadati</taxon>
        <taxon>Pseudomonadota</taxon>
        <taxon>Gammaproteobacteria</taxon>
        <taxon>Pseudomonadales</taxon>
        <taxon>Marinobacteraceae</taxon>
        <taxon>Marinobacter</taxon>
    </lineage>
</organism>
<sequence>MAGLTQGPRRDFLASRWLIRQALAAASGHQASQCQPVDGRPELSAWPPGWCLSVSHSGGLAGCAVAAGTPLGLDIEPLTRRPHWQKVVNRWFSSQEQAWLIPDDDAEAFLTVWTLKEAWLKATGRGIANNLRTLCVSRDFGLSGDQSGQNWQASVGGVAGYLITVVYQGENRPSGFMIPGAVNLANVGSDIADPEPIRWLFHRIIHPITKPA</sequence>
<evidence type="ECO:0000256" key="2">
    <source>
        <dbReference type="ARBA" id="ARBA00022679"/>
    </source>
</evidence>
<proteinExistence type="inferred from homology"/>
<name>A0A4Z1C336_9GAMM</name>
<keyword evidence="6" id="KW-1185">Reference proteome</keyword>
<dbReference type="PANTHER" id="PTHR12215:SF10">
    <property type="entry name" value="L-AMINOADIPATE-SEMIALDEHYDE DEHYDROGENASE-PHOSPHOPANTETHEINYL TRANSFERASE"/>
    <property type="match status" value="1"/>
</dbReference>
<dbReference type="GO" id="GO:0008897">
    <property type="term" value="F:holo-[acyl-carrier-protein] synthase activity"/>
    <property type="evidence" value="ECO:0007669"/>
    <property type="project" value="InterPro"/>
</dbReference>
<dbReference type="Gene3D" id="3.90.470.20">
    <property type="entry name" value="4'-phosphopantetheinyl transferase domain"/>
    <property type="match status" value="2"/>
</dbReference>
<dbReference type="InterPro" id="IPR041354">
    <property type="entry name" value="4PPT_N"/>
</dbReference>
<evidence type="ECO:0000259" key="3">
    <source>
        <dbReference type="Pfam" id="PF01648"/>
    </source>
</evidence>
<dbReference type="PANTHER" id="PTHR12215">
    <property type="entry name" value="PHOSPHOPANTETHEINE TRANSFERASE"/>
    <property type="match status" value="1"/>
</dbReference>
<dbReference type="OrthoDB" id="9808281at2"/>
<evidence type="ECO:0000259" key="4">
    <source>
        <dbReference type="Pfam" id="PF17837"/>
    </source>
</evidence>
<evidence type="ECO:0000313" key="6">
    <source>
        <dbReference type="Proteomes" id="UP000298325"/>
    </source>
</evidence>
<feature type="domain" description="4'-phosphopantetheinyl transferase" evidence="3">
    <location>
        <begin position="70"/>
        <end position="141"/>
    </location>
</feature>
<comment type="similarity">
    <text evidence="1">Belongs to the P-Pant transferase superfamily. Gsp/Sfp/HetI/AcpT family.</text>
</comment>
<dbReference type="EMBL" id="SRPF01000003">
    <property type="protein sequence ID" value="TGN39572.1"/>
    <property type="molecule type" value="Genomic_DNA"/>
</dbReference>
<dbReference type="InterPro" id="IPR037143">
    <property type="entry name" value="4-PPantetheinyl_Trfase_dom_sf"/>
</dbReference>
<dbReference type="AlphaFoldDB" id="A0A4Z1C336"/>
<reference evidence="5 6" key="1">
    <citation type="submission" date="2019-04" db="EMBL/GenBank/DDBJ databases">
        <authorList>
            <person name="Park S."/>
            <person name="Yoon J.-H."/>
        </authorList>
    </citation>
    <scope>NUCLEOTIDE SEQUENCE [LARGE SCALE GENOMIC DNA]</scope>
    <source>
        <strain evidence="5 6">HJM-18</strain>
    </source>
</reference>
<accession>A0A4Z1C336</accession>
<dbReference type="Pfam" id="PF01648">
    <property type="entry name" value="ACPS"/>
    <property type="match status" value="1"/>
</dbReference>
<dbReference type="GO" id="GO:0019878">
    <property type="term" value="P:lysine biosynthetic process via aminoadipic acid"/>
    <property type="evidence" value="ECO:0007669"/>
    <property type="project" value="TreeGrafter"/>
</dbReference>
<dbReference type="GO" id="GO:0000287">
    <property type="term" value="F:magnesium ion binding"/>
    <property type="evidence" value="ECO:0007669"/>
    <property type="project" value="InterPro"/>
</dbReference>
<gene>
    <name evidence="5" type="ORF">E5Q11_12090</name>
</gene>